<accession>A0AAN7KVL9</accession>
<gene>
    <name evidence="6" type="ORF">SAY87_028910</name>
</gene>
<name>A0AAN7KVL9_9MYRT</name>
<evidence type="ECO:0000256" key="1">
    <source>
        <dbReference type="ARBA" id="ARBA00012552"/>
    </source>
</evidence>
<keyword evidence="2" id="KW-0378">Hydrolase</keyword>
<proteinExistence type="predicted"/>
<dbReference type="EMBL" id="JAXIOK010000004">
    <property type="protein sequence ID" value="KAK4773891.1"/>
    <property type="molecule type" value="Genomic_DNA"/>
</dbReference>
<dbReference type="GO" id="GO:0016787">
    <property type="term" value="F:hydrolase activity"/>
    <property type="evidence" value="ECO:0007669"/>
    <property type="project" value="UniProtKB-KW"/>
</dbReference>
<comment type="caution">
    <text evidence="6">The sequence shown here is derived from an EMBL/GenBank/DDBJ whole genome shotgun (WGS) entry which is preliminary data.</text>
</comment>
<dbReference type="PANTHER" id="PTHR18934:SF118">
    <property type="entry name" value="ATP-DEPENDENT RNA HELICASE DHX33"/>
    <property type="match status" value="1"/>
</dbReference>
<feature type="compositionally biased region" description="Polar residues" evidence="5">
    <location>
        <begin position="11"/>
        <end position="23"/>
    </location>
</feature>
<dbReference type="SUPFAM" id="SSF52540">
    <property type="entry name" value="P-loop containing nucleoside triphosphate hydrolases"/>
    <property type="match status" value="1"/>
</dbReference>
<keyword evidence="3" id="KW-0067">ATP-binding</keyword>
<keyword evidence="7" id="KW-1185">Reference proteome</keyword>
<dbReference type="AlphaFoldDB" id="A0AAN7KVL9"/>
<evidence type="ECO:0000256" key="3">
    <source>
        <dbReference type="ARBA" id="ARBA00022806"/>
    </source>
</evidence>
<dbReference type="GO" id="GO:0045943">
    <property type="term" value="P:positive regulation of transcription by RNA polymerase I"/>
    <property type="evidence" value="ECO:0007669"/>
    <property type="project" value="TreeGrafter"/>
</dbReference>
<evidence type="ECO:0000313" key="6">
    <source>
        <dbReference type="EMBL" id="KAK4773891.1"/>
    </source>
</evidence>
<keyword evidence="3" id="KW-0547">Nucleotide-binding</keyword>
<dbReference type="PANTHER" id="PTHR18934">
    <property type="entry name" value="ATP-DEPENDENT RNA HELICASE"/>
    <property type="match status" value="1"/>
</dbReference>
<evidence type="ECO:0000256" key="2">
    <source>
        <dbReference type="ARBA" id="ARBA00022801"/>
    </source>
</evidence>
<dbReference type="GO" id="GO:0003724">
    <property type="term" value="F:RNA helicase activity"/>
    <property type="evidence" value="ECO:0007669"/>
    <property type="project" value="UniProtKB-EC"/>
</dbReference>
<evidence type="ECO:0000256" key="5">
    <source>
        <dbReference type="SAM" id="MobiDB-lite"/>
    </source>
</evidence>
<evidence type="ECO:0000313" key="7">
    <source>
        <dbReference type="Proteomes" id="UP001345219"/>
    </source>
</evidence>
<sequence>MAQGRSRTETQSRQLNGFSSGNNPKAGAFARMQKITQQRRSLPIASVEKRLAEEVKSNDTLIVVGETGSGKTTQLPQFLFDAGFCHDGKTIGITQPRRVAAVKLQDG</sequence>
<dbReference type="GO" id="GO:0003725">
    <property type="term" value="F:double-stranded RNA binding"/>
    <property type="evidence" value="ECO:0007669"/>
    <property type="project" value="TreeGrafter"/>
</dbReference>
<dbReference type="GO" id="GO:0005730">
    <property type="term" value="C:nucleolus"/>
    <property type="evidence" value="ECO:0007669"/>
    <property type="project" value="TreeGrafter"/>
</dbReference>
<reference evidence="6 7" key="1">
    <citation type="journal article" date="2023" name="Hortic Res">
        <title>Pangenome of water caltrop reveals structural variations and asymmetric subgenome divergence after allopolyploidization.</title>
        <authorList>
            <person name="Zhang X."/>
            <person name="Chen Y."/>
            <person name="Wang L."/>
            <person name="Yuan Y."/>
            <person name="Fang M."/>
            <person name="Shi L."/>
            <person name="Lu R."/>
            <person name="Comes H.P."/>
            <person name="Ma Y."/>
            <person name="Chen Y."/>
            <person name="Huang G."/>
            <person name="Zhou Y."/>
            <person name="Zheng Z."/>
            <person name="Qiu Y."/>
        </authorList>
    </citation>
    <scope>NUCLEOTIDE SEQUENCE [LARGE SCALE GENOMIC DNA]</scope>
    <source>
        <tissue evidence="6">Roots</tissue>
    </source>
</reference>
<protein>
    <recommendedName>
        <fullName evidence="1">RNA helicase</fullName>
        <ecNumber evidence="1">3.6.4.13</ecNumber>
    </recommendedName>
</protein>
<keyword evidence="3" id="KW-0347">Helicase</keyword>
<dbReference type="Gene3D" id="3.40.50.300">
    <property type="entry name" value="P-loop containing nucleotide triphosphate hydrolases"/>
    <property type="match status" value="1"/>
</dbReference>
<dbReference type="EC" id="3.6.4.13" evidence="1"/>
<organism evidence="6 7">
    <name type="scientific">Trapa incisa</name>
    <dbReference type="NCBI Taxonomy" id="236973"/>
    <lineage>
        <taxon>Eukaryota</taxon>
        <taxon>Viridiplantae</taxon>
        <taxon>Streptophyta</taxon>
        <taxon>Embryophyta</taxon>
        <taxon>Tracheophyta</taxon>
        <taxon>Spermatophyta</taxon>
        <taxon>Magnoliopsida</taxon>
        <taxon>eudicotyledons</taxon>
        <taxon>Gunneridae</taxon>
        <taxon>Pentapetalae</taxon>
        <taxon>rosids</taxon>
        <taxon>malvids</taxon>
        <taxon>Myrtales</taxon>
        <taxon>Lythraceae</taxon>
        <taxon>Trapa</taxon>
    </lineage>
</organism>
<feature type="region of interest" description="Disordered" evidence="5">
    <location>
        <begin position="1"/>
        <end position="26"/>
    </location>
</feature>
<evidence type="ECO:0000256" key="4">
    <source>
        <dbReference type="ARBA" id="ARBA00047984"/>
    </source>
</evidence>
<dbReference type="Proteomes" id="UP001345219">
    <property type="component" value="Chromosome 22"/>
</dbReference>
<comment type="catalytic activity">
    <reaction evidence="4">
        <text>ATP + H2O = ADP + phosphate + H(+)</text>
        <dbReference type="Rhea" id="RHEA:13065"/>
        <dbReference type="ChEBI" id="CHEBI:15377"/>
        <dbReference type="ChEBI" id="CHEBI:15378"/>
        <dbReference type="ChEBI" id="CHEBI:30616"/>
        <dbReference type="ChEBI" id="CHEBI:43474"/>
        <dbReference type="ChEBI" id="CHEBI:456216"/>
        <dbReference type="EC" id="3.6.4.13"/>
    </reaction>
</comment>
<feature type="compositionally biased region" description="Basic and acidic residues" evidence="5">
    <location>
        <begin position="1"/>
        <end position="10"/>
    </location>
</feature>
<dbReference type="InterPro" id="IPR027417">
    <property type="entry name" value="P-loop_NTPase"/>
</dbReference>